<proteinExistence type="predicted"/>
<dbReference type="HOGENOM" id="CLU_3128144_0_0_1"/>
<accession>D7T8L3</accession>
<name>D7T8L3_VITVI</name>
<dbReference type="AlphaFoldDB" id="D7T8L3"/>
<gene>
    <name evidence="2" type="ordered locus">VIT_01s0011g05720</name>
</gene>
<dbReference type="Proteomes" id="UP000009183">
    <property type="component" value="Chromosome 1"/>
</dbReference>
<reference evidence="3" key="1">
    <citation type="journal article" date="2007" name="Nature">
        <title>The grapevine genome sequence suggests ancestral hexaploidization in major angiosperm phyla.</title>
        <authorList>
            <consortium name="The French-Italian Public Consortium for Grapevine Genome Characterization."/>
            <person name="Jaillon O."/>
            <person name="Aury J.-M."/>
            <person name="Noel B."/>
            <person name="Policriti A."/>
            <person name="Clepet C."/>
            <person name="Casagrande A."/>
            <person name="Choisne N."/>
            <person name="Aubourg S."/>
            <person name="Vitulo N."/>
            <person name="Jubin C."/>
            <person name="Vezzi A."/>
            <person name="Legeai F."/>
            <person name="Hugueney P."/>
            <person name="Dasilva C."/>
            <person name="Horner D."/>
            <person name="Mica E."/>
            <person name="Jublot D."/>
            <person name="Poulain J."/>
            <person name="Bruyere C."/>
            <person name="Billault A."/>
            <person name="Segurens B."/>
            <person name="Gouyvenoux M."/>
            <person name="Ugarte E."/>
            <person name="Cattonaro F."/>
            <person name="Anthouard V."/>
            <person name="Vico V."/>
            <person name="Del Fabbro C."/>
            <person name="Alaux M."/>
            <person name="Di Gaspero G."/>
            <person name="Dumas V."/>
            <person name="Felice N."/>
            <person name="Paillard S."/>
            <person name="Juman I."/>
            <person name="Moroldo M."/>
            <person name="Scalabrin S."/>
            <person name="Canaguier A."/>
            <person name="Le Clainche I."/>
            <person name="Malacrida G."/>
            <person name="Durand E."/>
            <person name="Pesole G."/>
            <person name="Laucou V."/>
            <person name="Chatelet P."/>
            <person name="Merdinoglu D."/>
            <person name="Delledonne M."/>
            <person name="Pezzotti M."/>
            <person name="Lecharny A."/>
            <person name="Scarpelli C."/>
            <person name="Artiguenave F."/>
            <person name="Pe M.E."/>
            <person name="Valle G."/>
            <person name="Morgante M."/>
            <person name="Caboche M."/>
            <person name="Adam-Blondon A.-F."/>
            <person name="Weissenbach J."/>
            <person name="Quetier F."/>
            <person name="Wincker P."/>
        </authorList>
    </citation>
    <scope>NUCLEOTIDE SEQUENCE [LARGE SCALE GENOMIC DNA]</scope>
    <source>
        <strain evidence="3">cv. Pinot noir / PN40024</strain>
    </source>
</reference>
<evidence type="ECO:0000313" key="2">
    <source>
        <dbReference type="EMBL" id="CBI26834.3"/>
    </source>
</evidence>
<sequence length="50" mass="5900">MEFYNAFKTTALVSNFLYSEGERERERRASPVRPLKAKTKSLKPIKIRIK</sequence>
<keyword evidence="3" id="KW-1185">Reference proteome</keyword>
<dbReference type="InParanoid" id="D7T8L3"/>
<feature type="region of interest" description="Disordered" evidence="1">
    <location>
        <begin position="19"/>
        <end position="39"/>
    </location>
</feature>
<dbReference type="EMBL" id="FN595752">
    <property type="protein sequence ID" value="CBI26834.3"/>
    <property type="molecule type" value="Genomic_DNA"/>
</dbReference>
<protein>
    <submittedName>
        <fullName evidence="2">Uncharacterized protein</fullName>
    </submittedName>
</protein>
<evidence type="ECO:0000313" key="3">
    <source>
        <dbReference type="Proteomes" id="UP000009183"/>
    </source>
</evidence>
<organism evidence="2 3">
    <name type="scientific">Vitis vinifera</name>
    <name type="common">Grape</name>
    <dbReference type="NCBI Taxonomy" id="29760"/>
    <lineage>
        <taxon>Eukaryota</taxon>
        <taxon>Viridiplantae</taxon>
        <taxon>Streptophyta</taxon>
        <taxon>Embryophyta</taxon>
        <taxon>Tracheophyta</taxon>
        <taxon>Spermatophyta</taxon>
        <taxon>Magnoliopsida</taxon>
        <taxon>eudicotyledons</taxon>
        <taxon>Gunneridae</taxon>
        <taxon>Pentapetalae</taxon>
        <taxon>rosids</taxon>
        <taxon>Vitales</taxon>
        <taxon>Vitaceae</taxon>
        <taxon>Viteae</taxon>
        <taxon>Vitis</taxon>
    </lineage>
</organism>
<dbReference type="PaxDb" id="29760-VIT_01s0011g05720.t01"/>
<feature type="compositionally biased region" description="Basic and acidic residues" evidence="1">
    <location>
        <begin position="20"/>
        <end position="29"/>
    </location>
</feature>
<evidence type="ECO:0000256" key="1">
    <source>
        <dbReference type="SAM" id="MobiDB-lite"/>
    </source>
</evidence>